<dbReference type="PANTHER" id="PTHR30036:SF1">
    <property type="entry name" value="D-XYLOSE-BINDING PERIPLASMIC PROTEIN"/>
    <property type="match status" value="1"/>
</dbReference>
<dbReference type="GO" id="GO:0030288">
    <property type="term" value="C:outer membrane-bounded periplasmic space"/>
    <property type="evidence" value="ECO:0007669"/>
    <property type="project" value="TreeGrafter"/>
</dbReference>
<dbReference type="PROSITE" id="PS51257">
    <property type="entry name" value="PROKAR_LIPOPROTEIN"/>
    <property type="match status" value="1"/>
</dbReference>
<keyword evidence="2 3" id="KW-0732">Signal</keyword>
<name>A0A290Z1C8_9PSEU</name>
<sequence>MRRLGRALCAGLPALLLAACGGTAGPPERPTRPLVGVILPDTESSARWEEQDRPQLLRALEAEGLDPVVENARNDEFRFASIADDLIARGVAVLLITPLTPEGGATVEHKARKAGIPVIDYDRFSVGGAADYHVSFDNEAVGELQARGLVDCLGDRRGARVIELQGAPQDNNAMQFADGQRRVLGPRYERGDYRLAASTSADRWDPLLGRARFEQALNDSGGRVDGVLAANDRLAAAAIQVLRARGLAGKVPVTGQDATVDGLRAVLRGEQCMTVHKSIRDEAEAAARLASALADGDVARADALASATTEDPTNGRRVKAVLLGAVPVHRDGVRVLVASGVVRAEELCAPDLERTCAELGIAPR</sequence>
<feature type="chain" id="PRO_5039508827" evidence="3">
    <location>
        <begin position="25"/>
        <end position="364"/>
    </location>
</feature>
<dbReference type="Pfam" id="PF13407">
    <property type="entry name" value="Peripla_BP_4"/>
    <property type="match status" value="1"/>
</dbReference>
<evidence type="ECO:0000313" key="6">
    <source>
        <dbReference type="Proteomes" id="UP000218505"/>
    </source>
</evidence>
<dbReference type="SUPFAM" id="SSF53822">
    <property type="entry name" value="Periplasmic binding protein-like I"/>
    <property type="match status" value="1"/>
</dbReference>
<feature type="signal peptide" evidence="3">
    <location>
        <begin position="1"/>
        <end position="24"/>
    </location>
</feature>
<proteinExistence type="predicted"/>
<dbReference type="GO" id="GO:0030246">
    <property type="term" value="F:carbohydrate binding"/>
    <property type="evidence" value="ECO:0007669"/>
    <property type="project" value="TreeGrafter"/>
</dbReference>
<dbReference type="InterPro" id="IPR025997">
    <property type="entry name" value="SBP_2_dom"/>
</dbReference>
<evidence type="ECO:0000256" key="1">
    <source>
        <dbReference type="ARBA" id="ARBA00004196"/>
    </source>
</evidence>
<dbReference type="EMBL" id="CP023445">
    <property type="protein sequence ID" value="ATE52759.1"/>
    <property type="molecule type" value="Genomic_DNA"/>
</dbReference>
<accession>A0A290Z1C8</accession>
<dbReference type="AlphaFoldDB" id="A0A290Z1C8"/>
<reference evidence="5" key="1">
    <citation type="submission" date="2017-09" db="EMBL/GenBank/DDBJ databases">
        <title>Complete Genome Sequence of ansamitocin-producing Bacterium Actinosynnema pretiosum X47.</title>
        <authorList>
            <person name="Cao G."/>
            <person name="Zong G."/>
            <person name="Zhong C."/>
            <person name="Fu J."/>
        </authorList>
    </citation>
    <scope>NUCLEOTIDE SEQUENCE [LARGE SCALE GENOMIC DNA]</scope>
    <source>
        <strain evidence="5">X47</strain>
    </source>
</reference>
<gene>
    <name evidence="5" type="ORF">CNX65_05230</name>
</gene>
<evidence type="ECO:0000256" key="3">
    <source>
        <dbReference type="SAM" id="SignalP"/>
    </source>
</evidence>
<dbReference type="KEGG" id="apre:CNX65_05230"/>
<dbReference type="InterPro" id="IPR028082">
    <property type="entry name" value="Peripla_BP_I"/>
</dbReference>
<dbReference type="Proteomes" id="UP000218505">
    <property type="component" value="Chromosome"/>
</dbReference>
<dbReference type="PANTHER" id="PTHR30036">
    <property type="entry name" value="D-XYLOSE-BINDING PERIPLASMIC PROTEIN"/>
    <property type="match status" value="1"/>
</dbReference>
<protein>
    <submittedName>
        <fullName evidence="5">Sugar ABC transporter substrate-binding protein</fullName>
    </submittedName>
</protein>
<comment type="subcellular location">
    <subcellularLocation>
        <location evidence="1">Cell envelope</location>
    </subcellularLocation>
</comment>
<dbReference type="InterPro" id="IPR050555">
    <property type="entry name" value="Bact_Solute-Bind_Prot2"/>
</dbReference>
<evidence type="ECO:0000256" key="2">
    <source>
        <dbReference type="ARBA" id="ARBA00022729"/>
    </source>
</evidence>
<dbReference type="RefSeq" id="WP_096491748.1">
    <property type="nucleotide sequence ID" value="NZ_CP023445.1"/>
</dbReference>
<evidence type="ECO:0000259" key="4">
    <source>
        <dbReference type="Pfam" id="PF13407"/>
    </source>
</evidence>
<dbReference type="Gene3D" id="3.40.50.2300">
    <property type="match status" value="2"/>
</dbReference>
<organism evidence="5 6">
    <name type="scientific">Actinosynnema pretiosum</name>
    <dbReference type="NCBI Taxonomy" id="42197"/>
    <lineage>
        <taxon>Bacteria</taxon>
        <taxon>Bacillati</taxon>
        <taxon>Actinomycetota</taxon>
        <taxon>Actinomycetes</taxon>
        <taxon>Pseudonocardiales</taxon>
        <taxon>Pseudonocardiaceae</taxon>
        <taxon>Actinosynnema</taxon>
    </lineage>
</organism>
<evidence type="ECO:0000313" key="5">
    <source>
        <dbReference type="EMBL" id="ATE52759.1"/>
    </source>
</evidence>
<feature type="domain" description="Periplasmic binding protein" evidence="4">
    <location>
        <begin position="36"/>
        <end position="296"/>
    </location>
</feature>
<keyword evidence="6" id="KW-1185">Reference proteome</keyword>